<feature type="transmembrane region" description="Helical" evidence="2">
    <location>
        <begin position="79"/>
        <end position="96"/>
    </location>
</feature>
<dbReference type="Proteomes" id="UP001183809">
    <property type="component" value="Unassembled WGS sequence"/>
</dbReference>
<keyword evidence="2" id="KW-1133">Transmembrane helix</keyword>
<protein>
    <submittedName>
        <fullName evidence="3">DUF6114 domain-containing protein</fullName>
    </submittedName>
</protein>
<accession>A0ABU2U6L8</accession>
<evidence type="ECO:0000313" key="3">
    <source>
        <dbReference type="EMBL" id="MDT0468877.1"/>
    </source>
</evidence>
<keyword evidence="2" id="KW-0812">Transmembrane</keyword>
<dbReference type="RefSeq" id="WP_311700320.1">
    <property type="nucleotide sequence ID" value="NZ_JAVREY010000086.1"/>
</dbReference>
<name>A0ABU2U6L8_9ACTN</name>
<evidence type="ECO:0000313" key="4">
    <source>
        <dbReference type="Proteomes" id="UP001183809"/>
    </source>
</evidence>
<gene>
    <name evidence="3" type="ORF">RM764_38895</name>
</gene>
<proteinExistence type="predicted"/>
<sequence length="163" mass="17522">MTAAEAWYGFGEWRGERPFWAGLFTFVAGLPIMYFPYTHLNLQGIALALSTTSGAASLIIGVLLVVLGVSLWFQQHVRVFAGIAALLLSLASFPLANFGGLFIGLSCGLIGGSLACAWIPPEDAVEPLSREDVRTGGMTSRSPGARLRRPPRPPRPARAGRRR</sequence>
<reference evidence="4" key="1">
    <citation type="submission" date="2023-07" db="EMBL/GenBank/DDBJ databases">
        <title>30 novel species of actinomycetes from the DSMZ collection.</title>
        <authorList>
            <person name="Nouioui I."/>
        </authorList>
    </citation>
    <scope>NUCLEOTIDE SEQUENCE [LARGE SCALE GENOMIC DNA]</scope>
    <source>
        <strain evidence="4">DSM 41699</strain>
    </source>
</reference>
<feature type="transmembrane region" description="Helical" evidence="2">
    <location>
        <begin position="19"/>
        <end position="37"/>
    </location>
</feature>
<keyword evidence="4" id="KW-1185">Reference proteome</keyword>
<dbReference type="InterPro" id="IPR046096">
    <property type="entry name" value="DUF6114"/>
</dbReference>
<organism evidence="3 4">
    <name type="scientific">Streptomyces gibsoniae</name>
    <dbReference type="NCBI Taxonomy" id="3075529"/>
    <lineage>
        <taxon>Bacteria</taxon>
        <taxon>Bacillati</taxon>
        <taxon>Actinomycetota</taxon>
        <taxon>Actinomycetes</taxon>
        <taxon>Kitasatosporales</taxon>
        <taxon>Streptomycetaceae</taxon>
        <taxon>Streptomyces</taxon>
    </lineage>
</organism>
<feature type="region of interest" description="Disordered" evidence="1">
    <location>
        <begin position="128"/>
        <end position="163"/>
    </location>
</feature>
<dbReference type="EMBL" id="JAVREY010000086">
    <property type="protein sequence ID" value="MDT0468877.1"/>
    <property type="molecule type" value="Genomic_DNA"/>
</dbReference>
<comment type="caution">
    <text evidence="3">The sequence shown here is derived from an EMBL/GenBank/DDBJ whole genome shotgun (WGS) entry which is preliminary data.</text>
</comment>
<keyword evidence="2" id="KW-0472">Membrane</keyword>
<evidence type="ECO:0000256" key="1">
    <source>
        <dbReference type="SAM" id="MobiDB-lite"/>
    </source>
</evidence>
<evidence type="ECO:0000256" key="2">
    <source>
        <dbReference type="SAM" id="Phobius"/>
    </source>
</evidence>
<feature type="transmembrane region" description="Helical" evidence="2">
    <location>
        <begin position="44"/>
        <end position="73"/>
    </location>
</feature>
<dbReference type="Pfam" id="PF19609">
    <property type="entry name" value="DUF6114"/>
    <property type="match status" value="1"/>
</dbReference>